<comment type="subcellular location">
    <subcellularLocation>
        <location evidence="3 10">Secreted</location>
    </subcellularLocation>
</comment>
<organism evidence="11 12">
    <name type="scientific">Armillaria ostoyae</name>
    <name type="common">Armillaria root rot fungus</name>
    <dbReference type="NCBI Taxonomy" id="47428"/>
    <lineage>
        <taxon>Eukaryota</taxon>
        <taxon>Fungi</taxon>
        <taxon>Dikarya</taxon>
        <taxon>Basidiomycota</taxon>
        <taxon>Agaricomycotina</taxon>
        <taxon>Agaricomycetes</taxon>
        <taxon>Agaricomycetidae</taxon>
        <taxon>Agaricales</taxon>
        <taxon>Marasmiineae</taxon>
        <taxon>Physalacriaceae</taxon>
        <taxon>Armillaria</taxon>
    </lineage>
</organism>
<dbReference type="SUPFAM" id="SSF51126">
    <property type="entry name" value="Pectin lyase-like"/>
    <property type="match status" value="1"/>
</dbReference>
<evidence type="ECO:0000256" key="8">
    <source>
        <dbReference type="ARBA" id="ARBA00023239"/>
    </source>
</evidence>
<evidence type="ECO:0000256" key="5">
    <source>
        <dbReference type="ARBA" id="ARBA00022525"/>
    </source>
</evidence>
<keyword evidence="5 10" id="KW-0964">Secreted</keyword>
<evidence type="ECO:0000256" key="3">
    <source>
        <dbReference type="ARBA" id="ARBA00004613"/>
    </source>
</evidence>
<dbReference type="EC" id="4.2.2.2" evidence="10"/>
<keyword evidence="8 10" id="KW-0456">Lyase</keyword>
<keyword evidence="6 10" id="KW-0732">Signal</keyword>
<reference evidence="12" key="1">
    <citation type="journal article" date="2017" name="Nat. Ecol. Evol.">
        <title>Genome expansion and lineage-specific genetic innovations in the forest pathogenic fungi Armillaria.</title>
        <authorList>
            <person name="Sipos G."/>
            <person name="Prasanna A.N."/>
            <person name="Walter M.C."/>
            <person name="O'Connor E."/>
            <person name="Balint B."/>
            <person name="Krizsan K."/>
            <person name="Kiss B."/>
            <person name="Hess J."/>
            <person name="Varga T."/>
            <person name="Slot J."/>
            <person name="Riley R."/>
            <person name="Boka B."/>
            <person name="Rigling D."/>
            <person name="Barry K."/>
            <person name="Lee J."/>
            <person name="Mihaltcheva S."/>
            <person name="LaButti K."/>
            <person name="Lipzen A."/>
            <person name="Waldron R."/>
            <person name="Moloney N.M."/>
            <person name="Sperisen C."/>
            <person name="Kredics L."/>
            <person name="Vagvoelgyi C."/>
            <person name="Patrignani A."/>
            <person name="Fitzpatrick D."/>
            <person name="Nagy I."/>
            <person name="Doyle S."/>
            <person name="Anderson J.B."/>
            <person name="Grigoriev I.V."/>
            <person name="Gueldener U."/>
            <person name="Muensterkoetter M."/>
            <person name="Nagy L.G."/>
        </authorList>
    </citation>
    <scope>NUCLEOTIDE SEQUENCE [LARGE SCALE GENOMIC DNA]</scope>
    <source>
        <strain evidence="12">C18/9</strain>
    </source>
</reference>
<dbReference type="PANTHER" id="PTHR33407:SF9">
    <property type="entry name" value="PECTATE LYASE F-RELATED"/>
    <property type="match status" value="1"/>
</dbReference>
<dbReference type="GO" id="GO:0005576">
    <property type="term" value="C:extracellular region"/>
    <property type="evidence" value="ECO:0007669"/>
    <property type="project" value="UniProtKB-SubCell"/>
</dbReference>
<keyword evidence="12" id="KW-1185">Reference proteome</keyword>
<evidence type="ECO:0000256" key="1">
    <source>
        <dbReference type="ARBA" id="ARBA00000695"/>
    </source>
</evidence>
<gene>
    <name evidence="11" type="ORF">ARMOST_00827</name>
</gene>
<dbReference type="GO" id="GO:0045490">
    <property type="term" value="P:pectin catabolic process"/>
    <property type="evidence" value="ECO:0007669"/>
    <property type="project" value="TreeGrafter"/>
</dbReference>
<comment type="cofactor">
    <cofactor evidence="2 10">
        <name>Ca(2+)</name>
        <dbReference type="ChEBI" id="CHEBI:29108"/>
    </cofactor>
</comment>
<evidence type="ECO:0000256" key="4">
    <source>
        <dbReference type="ARBA" id="ARBA00006463"/>
    </source>
</evidence>
<dbReference type="InterPro" id="IPR012334">
    <property type="entry name" value="Pectin_lyas_fold"/>
</dbReference>
<feature type="signal peptide" evidence="10">
    <location>
        <begin position="1"/>
        <end position="23"/>
    </location>
</feature>
<dbReference type="STRING" id="47428.A0A284QM74"/>
<dbReference type="Proteomes" id="UP000219338">
    <property type="component" value="Unassembled WGS sequence"/>
</dbReference>
<evidence type="ECO:0000313" key="11">
    <source>
        <dbReference type="EMBL" id="SJK97575.1"/>
    </source>
</evidence>
<dbReference type="PANTHER" id="PTHR33407">
    <property type="entry name" value="PECTATE LYASE F-RELATED"/>
    <property type="match status" value="1"/>
</dbReference>
<comment type="similarity">
    <text evidence="4 10">Belongs to the polysaccharide lyase 3 family.</text>
</comment>
<dbReference type="Gene3D" id="2.160.20.10">
    <property type="entry name" value="Single-stranded right-handed beta-helix, Pectin lyase-like"/>
    <property type="match status" value="2"/>
</dbReference>
<name>A0A284QM74_ARMOS</name>
<dbReference type="OrthoDB" id="441042at2759"/>
<evidence type="ECO:0000313" key="12">
    <source>
        <dbReference type="Proteomes" id="UP000219338"/>
    </source>
</evidence>
<evidence type="ECO:0000256" key="7">
    <source>
        <dbReference type="ARBA" id="ARBA00022837"/>
    </source>
</evidence>
<feature type="chain" id="PRO_5025095691" description="Pectate lyase" evidence="10">
    <location>
        <begin position="24"/>
        <end position="261"/>
    </location>
</feature>
<dbReference type="EMBL" id="FUEG01000001">
    <property type="protein sequence ID" value="SJK97575.1"/>
    <property type="molecule type" value="Genomic_DNA"/>
</dbReference>
<proteinExistence type="inferred from homology"/>
<evidence type="ECO:0000256" key="6">
    <source>
        <dbReference type="ARBA" id="ARBA00022729"/>
    </source>
</evidence>
<accession>A0A284QM74</accession>
<dbReference type="InterPro" id="IPR004898">
    <property type="entry name" value="Pectate_lyase_PlyH/PlyE-like"/>
</dbReference>
<dbReference type="AlphaFoldDB" id="A0A284QM74"/>
<dbReference type="InterPro" id="IPR011050">
    <property type="entry name" value="Pectin_lyase_fold/virulence"/>
</dbReference>
<dbReference type="Pfam" id="PF03211">
    <property type="entry name" value="Pectate_lyase"/>
    <property type="match status" value="1"/>
</dbReference>
<evidence type="ECO:0000256" key="2">
    <source>
        <dbReference type="ARBA" id="ARBA00001913"/>
    </source>
</evidence>
<comment type="catalytic activity">
    <reaction evidence="1 10">
        <text>Eliminative cleavage of (1-&gt;4)-alpha-D-galacturonan to give oligosaccharides with 4-deoxy-alpha-D-galact-4-enuronosyl groups at their non-reducing ends.</text>
        <dbReference type="EC" id="4.2.2.2"/>
    </reaction>
</comment>
<sequence>MIFSTTVVLSLLAIASARPKARAASCTFPEPATSTSLSEAKTIAAGESFDGDNVRYDRGTECGGQSEGGDSDAVFLLEEGATLSNVVIGSDQGEGIHCLGSCTLTNVWFEAVCEDAITIKQESGTSYINGGGAKGADDKVIQHNGGQRDCIAFPTSANIQDTLGGTVSIDSFCVQDFGKLYRSCGNCDDMYERHVVLSNIIAESGSLLAGINSNYGDTATFDTDSIDASDVDSWCNTCEGNDTGDEPEELTENEANDYCVF</sequence>
<protein>
    <recommendedName>
        <fullName evidence="10">Pectate lyase</fullName>
        <ecNumber evidence="10">4.2.2.2</ecNumber>
    </recommendedName>
</protein>
<comment type="function">
    <text evidence="9 10">Pectinolytic enzyme consist of four classes of enzymes: pectin lyase, polygalacturonase, pectin methylesterase and rhamnogalacturonase. Among pectinolytic enzymes, pectin lyase is the most important in depolymerization of pectin, since it cleaves internal glycosidic bonds of highly methylated pectins. Favors pectate, the anion, over pectin, the methyl ester.</text>
</comment>
<dbReference type="OMA" id="YDRGTEC"/>
<evidence type="ECO:0000256" key="10">
    <source>
        <dbReference type="RuleBase" id="RU367009"/>
    </source>
</evidence>
<dbReference type="GO" id="GO:0030570">
    <property type="term" value="F:pectate lyase activity"/>
    <property type="evidence" value="ECO:0007669"/>
    <property type="project" value="UniProtKB-UniRule"/>
</dbReference>
<keyword evidence="7 10" id="KW-0106">Calcium</keyword>
<evidence type="ECO:0000256" key="9">
    <source>
        <dbReference type="ARBA" id="ARBA00025679"/>
    </source>
</evidence>